<gene>
    <name evidence="1" type="ORF">M9H77_07592</name>
</gene>
<dbReference type="EMBL" id="CM044702">
    <property type="protein sequence ID" value="KAI5676642.1"/>
    <property type="molecule type" value="Genomic_DNA"/>
</dbReference>
<comment type="caution">
    <text evidence="1">The sequence shown here is derived from an EMBL/GenBank/DDBJ whole genome shotgun (WGS) entry which is preliminary data.</text>
</comment>
<keyword evidence="2" id="KW-1185">Reference proteome</keyword>
<accession>A0ACC0BVD0</accession>
<organism evidence="1 2">
    <name type="scientific">Catharanthus roseus</name>
    <name type="common">Madagascar periwinkle</name>
    <name type="synonym">Vinca rosea</name>
    <dbReference type="NCBI Taxonomy" id="4058"/>
    <lineage>
        <taxon>Eukaryota</taxon>
        <taxon>Viridiplantae</taxon>
        <taxon>Streptophyta</taxon>
        <taxon>Embryophyta</taxon>
        <taxon>Tracheophyta</taxon>
        <taxon>Spermatophyta</taxon>
        <taxon>Magnoliopsida</taxon>
        <taxon>eudicotyledons</taxon>
        <taxon>Gunneridae</taxon>
        <taxon>Pentapetalae</taxon>
        <taxon>asterids</taxon>
        <taxon>lamiids</taxon>
        <taxon>Gentianales</taxon>
        <taxon>Apocynaceae</taxon>
        <taxon>Rauvolfioideae</taxon>
        <taxon>Vinceae</taxon>
        <taxon>Catharanthinae</taxon>
        <taxon>Catharanthus</taxon>
    </lineage>
</organism>
<reference evidence="2" key="1">
    <citation type="journal article" date="2023" name="Nat. Plants">
        <title>Single-cell RNA sequencing provides a high-resolution roadmap for understanding the multicellular compartmentation of specialized metabolism.</title>
        <authorList>
            <person name="Sun S."/>
            <person name="Shen X."/>
            <person name="Li Y."/>
            <person name="Li Y."/>
            <person name="Wang S."/>
            <person name="Li R."/>
            <person name="Zhang H."/>
            <person name="Shen G."/>
            <person name="Guo B."/>
            <person name="Wei J."/>
            <person name="Xu J."/>
            <person name="St-Pierre B."/>
            <person name="Chen S."/>
            <person name="Sun C."/>
        </authorList>
    </citation>
    <scope>NUCLEOTIDE SEQUENCE [LARGE SCALE GENOMIC DNA]</scope>
</reference>
<name>A0ACC0BVD0_CATRO</name>
<sequence length="366" mass="41625">MEPLTNGKYPESMRTRVGSRLPKFKSSERAKMIGSFDFIGLNYYTSSYAKHKPNASTYSYLTDSEVDVLDAESLRSLSLMPDECLVEMVEARAFKEGTKACEHSILGFFISHCDLCIRNCRQTMMPTEIRLYIIGGQGYWEVSNGFYKTEVPLNVTCMLQRAIVLNLPHYGEVSLHMSDCHFYHNCRMLQHTIKNYLDVKGELSYEHKWSLKYRFWMNALLEKGLVVCAHDCRESIEVRREKVRKNTLCLQEQMGQRKGIVVDYGLGEGIVVVEGISVGREVKRDLVDGCGGDSDLVCAEEDLRKVGEFGPVENHDVLYGNFRVSIELVLVGLLGVEVQLQDVPVMVDLGVTREDLRRVSKCQCRA</sequence>
<evidence type="ECO:0000313" key="2">
    <source>
        <dbReference type="Proteomes" id="UP001060085"/>
    </source>
</evidence>
<dbReference type="Proteomes" id="UP001060085">
    <property type="component" value="Linkage Group LG02"/>
</dbReference>
<evidence type="ECO:0000313" key="1">
    <source>
        <dbReference type="EMBL" id="KAI5676642.1"/>
    </source>
</evidence>
<proteinExistence type="predicted"/>
<protein>
    <submittedName>
        <fullName evidence="1">Uncharacterized protein</fullName>
    </submittedName>
</protein>